<keyword evidence="7" id="KW-0812">Transmembrane</keyword>
<evidence type="ECO:0000259" key="9">
    <source>
        <dbReference type="PROSITE" id="PS50110"/>
    </source>
</evidence>
<dbReference type="Gene3D" id="3.40.50.2300">
    <property type="match status" value="1"/>
</dbReference>
<evidence type="ECO:0000256" key="1">
    <source>
        <dbReference type="ARBA" id="ARBA00000085"/>
    </source>
</evidence>
<evidence type="ECO:0000256" key="7">
    <source>
        <dbReference type="SAM" id="Phobius"/>
    </source>
</evidence>
<keyword evidence="13" id="KW-1185">Reference proteome</keyword>
<evidence type="ECO:0000256" key="2">
    <source>
        <dbReference type="ARBA" id="ARBA00012438"/>
    </source>
</evidence>
<keyword evidence="5" id="KW-0418">Kinase</keyword>
<sequence>MNETQFLSKLLRSYSFFAAITVAFYTPIIYLLGIREVAFLSSILVMFMLLSYYFSKVGKYNISRIIFFTSIAGVILFSITNRNYLNGVSLYIFPLLAYIYVLTLNDEKNLRRSVSLIVMITFLLIAILLFFKTDIQFTTEYKLFYILNYVFSFLLISYLLGIIALKNYRKEKSLLENQANIITIIYTIPQLVLQIDKEYKITTTNYRFSNIVRSIFNKSFTTGDSIFDFSFEEDKDRVKKAIDMAYAGQQTIVERKISLKNNTELWIKLHYLPVDIKNSINSVLLIVSDETEHKNLLIQTKKLAGIAEESPIPIVEIDSNGKIVYANIKFIADFSLNIDQYVPHQWMDFVIDCFEHKSEVNTYEFQHKNKYYKFYGRIDETSNNLVGYLLDLTNQIEINKQLVEQKEFYDTILDHLPSDVAVLDKEFKYIFVNKYAIKDENRRKWIIGKTDYDYFKIRNLPVDIFNQRNAKKSEVIEKKCEVEWIEQFNVNGEQKFHLRKLKPILDVNNEILFILGYGTDITSQKIAEVEVNRIKFMYEEILNNLPVSIFLKNTEGKYFFGNNLMLSYINKTREEILGKLDHEIYPKELAEEYRKSDLIAIEQGEYKYEQKLITPWGNEYILAGKKLIKIEQEKILILGYSLDITDKVIFQEELRKQKELMQKILDISPTLIYIKRKDGSVYLANKATADLFGFSDPSDIVNKNAQQLGAVESELVVWTLNDERVFKDNKLHVFEETFTKNNETKWFLTYKIPFEIQNQESGLLCVGVEITDLKTVQSELTELNHQANESAKAKSLFLSNMSHEIRTPLNAIIGFCELLMDENLDEKSKEYTNTILFSARSLLNLVNDILDYSKITDAKFTLKFKTIHLFDFFENIYKMFSIWAKKKNIFFKIEHDYDKELLVYTDVNVLHQIFNNLISNAIKFTKVGGVRVYLRVDGNQLMAEIHDTGIGISEDFKPKMFKTFEQEYREFNKEFQGTGLGLALTKKFVELLQGELSYESTKDVGSIFYLKIPIQIEDKDKNNLSDTEIEINSVTDKSTNKSVSNDTVILIVEDNIINQRLLGNILSKYGYKFDVAGNGKEAIEKATVNRYDLILMDLHMPVMDGFTCLEYIRSSNNLATTKHVKVAAVTADVMPETMERCKSAGFDMVIKKPMDLYQLINILKSLADDSTN</sequence>
<dbReference type="Pfam" id="PF13426">
    <property type="entry name" value="PAS_9"/>
    <property type="match status" value="1"/>
</dbReference>
<organism evidence="12 13">
    <name type="scientific">Schleiferia thermophila</name>
    <dbReference type="NCBI Taxonomy" id="884107"/>
    <lineage>
        <taxon>Bacteria</taxon>
        <taxon>Pseudomonadati</taxon>
        <taxon>Bacteroidota</taxon>
        <taxon>Flavobacteriia</taxon>
        <taxon>Flavobacteriales</taxon>
        <taxon>Schleiferiaceae</taxon>
        <taxon>Schleiferia</taxon>
    </lineage>
</organism>
<evidence type="ECO:0000259" key="10">
    <source>
        <dbReference type="PROSITE" id="PS50112"/>
    </source>
</evidence>
<dbReference type="SUPFAM" id="SSF55785">
    <property type="entry name" value="PYP-like sensor domain (PAS domain)"/>
    <property type="match status" value="4"/>
</dbReference>
<evidence type="ECO:0000256" key="3">
    <source>
        <dbReference type="ARBA" id="ARBA00022553"/>
    </source>
</evidence>
<dbReference type="InterPro" id="IPR005467">
    <property type="entry name" value="His_kinase_dom"/>
</dbReference>
<keyword evidence="7" id="KW-0472">Membrane</keyword>
<dbReference type="InterPro" id="IPR036890">
    <property type="entry name" value="HATPase_C_sf"/>
</dbReference>
<dbReference type="CDD" id="cd17546">
    <property type="entry name" value="REC_hyHK_CKI1_RcsC-like"/>
    <property type="match status" value="1"/>
</dbReference>
<feature type="domain" description="PAC" evidence="11">
    <location>
        <begin position="478"/>
        <end position="533"/>
    </location>
</feature>
<evidence type="ECO:0000259" key="11">
    <source>
        <dbReference type="PROSITE" id="PS50113"/>
    </source>
</evidence>
<dbReference type="InterPro" id="IPR011006">
    <property type="entry name" value="CheY-like_superfamily"/>
</dbReference>
<dbReference type="Gene3D" id="3.30.565.10">
    <property type="entry name" value="Histidine kinase-like ATPase, C-terminal domain"/>
    <property type="match status" value="1"/>
</dbReference>
<dbReference type="Pfam" id="PF00072">
    <property type="entry name" value="Response_reg"/>
    <property type="match status" value="1"/>
</dbReference>
<dbReference type="GO" id="GO:0000155">
    <property type="term" value="F:phosphorelay sensor kinase activity"/>
    <property type="evidence" value="ECO:0007669"/>
    <property type="project" value="InterPro"/>
</dbReference>
<dbReference type="InterPro" id="IPR003661">
    <property type="entry name" value="HisK_dim/P_dom"/>
</dbReference>
<dbReference type="SUPFAM" id="SSF55874">
    <property type="entry name" value="ATPase domain of HSP90 chaperone/DNA topoisomerase II/histidine kinase"/>
    <property type="match status" value="1"/>
</dbReference>
<evidence type="ECO:0000256" key="6">
    <source>
        <dbReference type="PROSITE-ProRule" id="PRU00169"/>
    </source>
</evidence>
<comment type="catalytic activity">
    <reaction evidence="1">
        <text>ATP + protein L-histidine = ADP + protein N-phospho-L-histidine.</text>
        <dbReference type="EC" id="2.7.13.3"/>
    </reaction>
</comment>
<dbReference type="InterPro" id="IPR001789">
    <property type="entry name" value="Sig_transdc_resp-reg_receiver"/>
</dbReference>
<dbReference type="AlphaFoldDB" id="A0A369AB78"/>
<dbReference type="Gene3D" id="1.10.287.130">
    <property type="match status" value="1"/>
</dbReference>
<dbReference type="Pfam" id="PF02518">
    <property type="entry name" value="HATPase_c"/>
    <property type="match status" value="1"/>
</dbReference>
<dbReference type="CDD" id="cd00082">
    <property type="entry name" value="HisKA"/>
    <property type="match status" value="1"/>
</dbReference>
<keyword evidence="4" id="KW-0808">Transferase</keyword>
<dbReference type="InterPro" id="IPR003594">
    <property type="entry name" value="HATPase_dom"/>
</dbReference>
<reference evidence="12 13" key="1">
    <citation type="submission" date="2018-07" db="EMBL/GenBank/DDBJ databases">
        <title>Genomic Encyclopedia of Type Strains, Phase IV (KMG-IV): sequencing the most valuable type-strain genomes for metagenomic binning, comparative biology and taxonomic classification.</title>
        <authorList>
            <person name="Goeker M."/>
        </authorList>
    </citation>
    <scope>NUCLEOTIDE SEQUENCE [LARGE SCALE GENOMIC DNA]</scope>
    <source>
        <strain evidence="12 13">DSM 21410</strain>
    </source>
</reference>
<evidence type="ECO:0000256" key="4">
    <source>
        <dbReference type="ARBA" id="ARBA00022679"/>
    </source>
</evidence>
<keyword evidence="7" id="KW-1133">Transmembrane helix</keyword>
<dbReference type="Gene3D" id="3.30.450.20">
    <property type="entry name" value="PAS domain"/>
    <property type="match status" value="4"/>
</dbReference>
<feature type="domain" description="Histidine kinase" evidence="8">
    <location>
        <begin position="800"/>
        <end position="1016"/>
    </location>
</feature>
<evidence type="ECO:0000259" key="8">
    <source>
        <dbReference type="PROSITE" id="PS50109"/>
    </source>
</evidence>
<dbReference type="SUPFAM" id="SSF47384">
    <property type="entry name" value="Homodimeric domain of signal transducing histidine kinase"/>
    <property type="match status" value="1"/>
</dbReference>
<dbReference type="PROSITE" id="PS50113">
    <property type="entry name" value="PAC"/>
    <property type="match status" value="1"/>
</dbReference>
<feature type="transmembrane region" description="Helical" evidence="7">
    <location>
        <begin position="12"/>
        <end position="31"/>
    </location>
</feature>
<dbReference type="PROSITE" id="PS50110">
    <property type="entry name" value="RESPONSE_REGULATORY"/>
    <property type="match status" value="1"/>
</dbReference>
<feature type="domain" description="PAS" evidence="10">
    <location>
        <begin position="534"/>
        <end position="604"/>
    </location>
</feature>
<dbReference type="SMART" id="SM00448">
    <property type="entry name" value="REC"/>
    <property type="match status" value="1"/>
</dbReference>
<dbReference type="Proteomes" id="UP000253517">
    <property type="component" value="Unassembled WGS sequence"/>
</dbReference>
<dbReference type="InterPro" id="IPR000014">
    <property type="entry name" value="PAS"/>
</dbReference>
<dbReference type="SMART" id="SM00387">
    <property type="entry name" value="HATPase_c"/>
    <property type="match status" value="1"/>
</dbReference>
<dbReference type="PANTHER" id="PTHR43047:SF72">
    <property type="entry name" value="OSMOSENSING HISTIDINE PROTEIN KINASE SLN1"/>
    <property type="match status" value="1"/>
</dbReference>
<proteinExistence type="predicted"/>
<feature type="domain" description="PAS" evidence="10">
    <location>
        <begin position="657"/>
        <end position="695"/>
    </location>
</feature>
<dbReference type="NCBIfam" id="TIGR00229">
    <property type="entry name" value="sensory_box"/>
    <property type="match status" value="1"/>
</dbReference>
<feature type="transmembrane region" description="Helical" evidence="7">
    <location>
        <begin position="114"/>
        <end position="131"/>
    </location>
</feature>
<feature type="domain" description="Response regulatory" evidence="9">
    <location>
        <begin position="1048"/>
        <end position="1167"/>
    </location>
</feature>
<feature type="transmembrane region" description="Helical" evidence="7">
    <location>
        <begin position="85"/>
        <end position="102"/>
    </location>
</feature>
<dbReference type="InterPro" id="IPR000700">
    <property type="entry name" value="PAS-assoc_C"/>
</dbReference>
<accession>A0A369AB78</accession>
<dbReference type="PROSITE" id="PS50109">
    <property type="entry name" value="HIS_KIN"/>
    <property type="match status" value="1"/>
</dbReference>
<name>A0A369AB78_9FLAO</name>
<dbReference type="GO" id="GO:0009927">
    <property type="term" value="F:histidine phosphotransfer kinase activity"/>
    <property type="evidence" value="ECO:0007669"/>
    <property type="project" value="TreeGrafter"/>
</dbReference>
<dbReference type="PROSITE" id="PS50112">
    <property type="entry name" value="PAS"/>
    <property type="match status" value="2"/>
</dbReference>
<dbReference type="EMBL" id="QPJS01000001">
    <property type="protein sequence ID" value="RCX05648.1"/>
    <property type="molecule type" value="Genomic_DNA"/>
</dbReference>
<dbReference type="PANTHER" id="PTHR43047">
    <property type="entry name" value="TWO-COMPONENT HISTIDINE PROTEIN KINASE"/>
    <property type="match status" value="1"/>
</dbReference>
<dbReference type="SMART" id="SM00388">
    <property type="entry name" value="HisKA"/>
    <property type="match status" value="1"/>
</dbReference>
<dbReference type="Pfam" id="PF00512">
    <property type="entry name" value="HisKA"/>
    <property type="match status" value="1"/>
</dbReference>
<protein>
    <recommendedName>
        <fullName evidence="2">histidine kinase</fullName>
        <ecNumber evidence="2">2.7.13.3</ecNumber>
    </recommendedName>
</protein>
<feature type="transmembrane region" description="Helical" evidence="7">
    <location>
        <begin position="37"/>
        <end position="55"/>
    </location>
</feature>
<dbReference type="RefSeq" id="WP_114365921.1">
    <property type="nucleotide sequence ID" value="NZ_BHZF01000001.1"/>
</dbReference>
<dbReference type="InterPro" id="IPR035965">
    <property type="entry name" value="PAS-like_dom_sf"/>
</dbReference>
<dbReference type="InterPro" id="IPR036097">
    <property type="entry name" value="HisK_dim/P_sf"/>
</dbReference>
<feature type="transmembrane region" description="Helical" evidence="7">
    <location>
        <begin position="62"/>
        <end position="79"/>
    </location>
</feature>
<evidence type="ECO:0000256" key="5">
    <source>
        <dbReference type="ARBA" id="ARBA00022777"/>
    </source>
</evidence>
<dbReference type="EC" id="2.7.13.3" evidence="2"/>
<keyword evidence="3 6" id="KW-0597">Phosphoprotein</keyword>
<evidence type="ECO:0000313" key="12">
    <source>
        <dbReference type="EMBL" id="RCX05648.1"/>
    </source>
</evidence>
<feature type="transmembrane region" description="Helical" evidence="7">
    <location>
        <begin position="143"/>
        <end position="165"/>
    </location>
</feature>
<gene>
    <name evidence="12" type="ORF">DES35_101936</name>
</gene>
<dbReference type="InterPro" id="IPR004358">
    <property type="entry name" value="Sig_transdc_His_kin-like_C"/>
</dbReference>
<dbReference type="GO" id="GO:0005886">
    <property type="term" value="C:plasma membrane"/>
    <property type="evidence" value="ECO:0007669"/>
    <property type="project" value="TreeGrafter"/>
</dbReference>
<dbReference type="SUPFAM" id="SSF52172">
    <property type="entry name" value="CheY-like"/>
    <property type="match status" value="1"/>
</dbReference>
<dbReference type="SMART" id="SM00091">
    <property type="entry name" value="PAS"/>
    <property type="match status" value="5"/>
</dbReference>
<feature type="modified residue" description="4-aspartylphosphate" evidence="6">
    <location>
        <position position="1097"/>
    </location>
</feature>
<comment type="caution">
    <text evidence="12">The sequence shown here is derived from an EMBL/GenBank/DDBJ whole genome shotgun (WGS) entry which is preliminary data.</text>
</comment>
<evidence type="ECO:0000313" key="13">
    <source>
        <dbReference type="Proteomes" id="UP000253517"/>
    </source>
</evidence>
<dbReference type="PRINTS" id="PR00344">
    <property type="entry name" value="BCTRLSENSOR"/>
</dbReference>